<comment type="caution">
    <text evidence="6">The sequence shown here is derived from an EMBL/GenBank/DDBJ whole genome shotgun (WGS) entry which is preliminary data.</text>
</comment>
<dbReference type="SMART" id="SM00744">
    <property type="entry name" value="RINGv"/>
    <property type="match status" value="1"/>
</dbReference>
<dbReference type="PANTHER" id="PTHR46210">
    <property type="entry name" value="FHA DOMAIN-CONTAINING PROTEIN"/>
    <property type="match status" value="1"/>
</dbReference>
<dbReference type="PANTHER" id="PTHR46210:SF1">
    <property type="entry name" value="FHA DOMAIN-CONTAINING PROTEIN"/>
    <property type="match status" value="1"/>
</dbReference>
<name>A0AAU9JF16_9CILI</name>
<dbReference type="AlphaFoldDB" id="A0AAU9JF16"/>
<proteinExistence type="predicted"/>
<evidence type="ECO:0000256" key="1">
    <source>
        <dbReference type="ARBA" id="ARBA00022723"/>
    </source>
</evidence>
<dbReference type="InterPro" id="IPR011016">
    <property type="entry name" value="Znf_RING-CH"/>
</dbReference>
<dbReference type="SUPFAM" id="SSF57850">
    <property type="entry name" value="RING/U-box"/>
    <property type="match status" value="1"/>
</dbReference>
<dbReference type="Gene3D" id="2.60.200.20">
    <property type="match status" value="1"/>
</dbReference>
<sequence length="472" mass="53449">MNRSDIKITASVSTWLKDSHGLFDYESKSLVKSTINIQSPCVLIRSANDVVISSDFKGNTTDFYKNLASIKLIDGHFAIAPSDWIDGKKCDRSQYERIWLVVKSLKSTPKGYRLCEGDVIKLGRIKFRVKELHQKEFQDQDSKVNLQEILQDLDHIESEDETDGKTFKLPCRICLSEVYQTNNPLISPCKCNGTMKYIHLSCLRRCLKSKIVKKANENMISLAWKSLSCELCMKNYPYKIAIGEKVIDLIEVPKPPGNYIILEALNKDKVSHKGLFALSLANKTAIKLGRGNDCELRVSDISVSRFHALIRYQDGAFYLEDHQSKFGTLVQVKRPLLLDVNSHFMIQAGRSTVEVSAKRPWSFFSGCFKTYTSSFDIYNIPYSQADLPLLPMNTGIPISVNDPDTLLGNIGYKMEGIDKYKSHPNLLFDHCQLGINSSYEEENEQDSPSIEKVEIADENIEDLSGQDIAQEN</sequence>
<evidence type="ECO:0000313" key="7">
    <source>
        <dbReference type="Proteomes" id="UP001162131"/>
    </source>
</evidence>
<dbReference type="Pfam" id="PF12906">
    <property type="entry name" value="RINGv"/>
    <property type="match status" value="1"/>
</dbReference>
<evidence type="ECO:0000256" key="2">
    <source>
        <dbReference type="ARBA" id="ARBA00022771"/>
    </source>
</evidence>
<keyword evidence="1" id="KW-0479">Metal-binding</keyword>
<accession>A0AAU9JF16</accession>
<keyword evidence="3" id="KW-0862">Zinc</keyword>
<reference evidence="6" key="1">
    <citation type="submission" date="2021-09" db="EMBL/GenBank/DDBJ databases">
        <authorList>
            <consortium name="AG Swart"/>
            <person name="Singh M."/>
            <person name="Singh A."/>
            <person name="Seah K."/>
            <person name="Emmerich C."/>
        </authorList>
    </citation>
    <scope>NUCLEOTIDE SEQUENCE</scope>
    <source>
        <strain evidence="6">ATCC30299</strain>
    </source>
</reference>
<gene>
    <name evidence="6" type="ORF">BSTOLATCC_MIC41910</name>
</gene>
<dbReference type="Proteomes" id="UP001162131">
    <property type="component" value="Unassembled WGS sequence"/>
</dbReference>
<keyword evidence="7" id="KW-1185">Reference proteome</keyword>
<dbReference type="InterPro" id="IPR000253">
    <property type="entry name" value="FHA_dom"/>
</dbReference>
<evidence type="ECO:0000259" key="4">
    <source>
        <dbReference type="PROSITE" id="PS50006"/>
    </source>
</evidence>
<evidence type="ECO:0000256" key="3">
    <source>
        <dbReference type="ARBA" id="ARBA00022833"/>
    </source>
</evidence>
<evidence type="ECO:0008006" key="8">
    <source>
        <dbReference type="Google" id="ProtNLM"/>
    </source>
</evidence>
<protein>
    <recommendedName>
        <fullName evidence="8">FHA domain-containing protein</fullName>
    </recommendedName>
</protein>
<dbReference type="CDD" id="cd16495">
    <property type="entry name" value="RING_CH-C4HC3_MARCH"/>
    <property type="match status" value="1"/>
</dbReference>
<dbReference type="GO" id="GO:0008270">
    <property type="term" value="F:zinc ion binding"/>
    <property type="evidence" value="ECO:0007669"/>
    <property type="project" value="UniProtKB-KW"/>
</dbReference>
<dbReference type="SMART" id="SM00240">
    <property type="entry name" value="FHA"/>
    <property type="match status" value="1"/>
</dbReference>
<feature type="domain" description="RING-CH-type" evidence="5">
    <location>
        <begin position="163"/>
        <end position="239"/>
    </location>
</feature>
<evidence type="ECO:0000259" key="5">
    <source>
        <dbReference type="PROSITE" id="PS51292"/>
    </source>
</evidence>
<dbReference type="PROSITE" id="PS51292">
    <property type="entry name" value="ZF_RING_CH"/>
    <property type="match status" value="1"/>
</dbReference>
<dbReference type="Pfam" id="PF00498">
    <property type="entry name" value="FHA"/>
    <property type="match status" value="1"/>
</dbReference>
<dbReference type="PROSITE" id="PS50006">
    <property type="entry name" value="FHA_DOMAIN"/>
    <property type="match status" value="1"/>
</dbReference>
<dbReference type="InterPro" id="IPR013083">
    <property type="entry name" value="Znf_RING/FYVE/PHD"/>
</dbReference>
<dbReference type="InterPro" id="IPR008984">
    <property type="entry name" value="SMAD_FHA_dom_sf"/>
</dbReference>
<evidence type="ECO:0000313" key="6">
    <source>
        <dbReference type="EMBL" id="CAG9326636.1"/>
    </source>
</evidence>
<organism evidence="6 7">
    <name type="scientific">Blepharisma stoltei</name>
    <dbReference type="NCBI Taxonomy" id="1481888"/>
    <lineage>
        <taxon>Eukaryota</taxon>
        <taxon>Sar</taxon>
        <taxon>Alveolata</taxon>
        <taxon>Ciliophora</taxon>
        <taxon>Postciliodesmatophora</taxon>
        <taxon>Heterotrichea</taxon>
        <taxon>Heterotrichida</taxon>
        <taxon>Blepharismidae</taxon>
        <taxon>Blepharisma</taxon>
    </lineage>
</organism>
<dbReference type="SUPFAM" id="SSF49879">
    <property type="entry name" value="SMAD/FHA domain"/>
    <property type="match status" value="1"/>
</dbReference>
<dbReference type="EMBL" id="CAJZBQ010000041">
    <property type="protein sequence ID" value="CAG9326636.1"/>
    <property type="molecule type" value="Genomic_DNA"/>
</dbReference>
<keyword evidence="2" id="KW-0863">Zinc-finger</keyword>
<dbReference type="Gene3D" id="3.30.40.10">
    <property type="entry name" value="Zinc/RING finger domain, C3HC4 (zinc finger)"/>
    <property type="match status" value="1"/>
</dbReference>
<feature type="domain" description="FHA" evidence="4">
    <location>
        <begin position="286"/>
        <end position="335"/>
    </location>
</feature>
<dbReference type="CDD" id="cd00060">
    <property type="entry name" value="FHA"/>
    <property type="match status" value="1"/>
</dbReference>